<evidence type="ECO:0000313" key="3">
    <source>
        <dbReference type="Proteomes" id="UP000073604"/>
    </source>
</evidence>
<keyword evidence="2" id="KW-0808">Transferase</keyword>
<dbReference type="KEGG" id="tpep:A0127_02675"/>
<accession>A0A142CTP7</accession>
<protein>
    <submittedName>
        <fullName evidence="2">Methyltransferase</fullName>
    </submittedName>
</protein>
<sequence length="99" mass="11539">MVEIPEVEELKALLKELGEEGLLERLESFVIMNEGLESKRGEDFIKVSILGFAEGLLTVLKEKYDEPRVKELYEKIKAKRAELDEQFRKPRIPYLEEEG</sequence>
<name>A0A142CTP7_9EURY</name>
<dbReference type="InterPro" id="IPR038317">
    <property type="entry name" value="Pf1176-like_sf"/>
</dbReference>
<gene>
    <name evidence="2" type="ORF">A0127_02675</name>
</gene>
<dbReference type="GO" id="GO:0008168">
    <property type="term" value="F:methyltransferase activity"/>
    <property type="evidence" value="ECO:0007669"/>
    <property type="project" value="UniProtKB-KW"/>
</dbReference>
<organism evidence="2 3">
    <name type="scientific">Thermococcus peptonophilus</name>
    <dbReference type="NCBI Taxonomy" id="53952"/>
    <lineage>
        <taxon>Archaea</taxon>
        <taxon>Methanobacteriati</taxon>
        <taxon>Methanobacteriota</taxon>
        <taxon>Thermococci</taxon>
        <taxon>Thermococcales</taxon>
        <taxon>Thermococcaceae</taxon>
        <taxon>Thermococcus</taxon>
    </lineage>
</organism>
<dbReference type="GO" id="GO:0032259">
    <property type="term" value="P:methylation"/>
    <property type="evidence" value="ECO:0007669"/>
    <property type="project" value="UniProtKB-KW"/>
</dbReference>
<dbReference type="Pfam" id="PF11505">
    <property type="entry name" value="DUF3216"/>
    <property type="match status" value="1"/>
</dbReference>
<dbReference type="STRING" id="53952.A0127_02675"/>
<proteinExistence type="predicted"/>
<reference evidence="3" key="1">
    <citation type="submission" date="2016-03" db="EMBL/GenBank/DDBJ databases">
        <authorList>
            <person name="Oger P.M."/>
        </authorList>
    </citation>
    <scope>NUCLEOTIDE SEQUENCE [LARGE SCALE GENOMIC DNA]</scope>
    <source>
        <strain evidence="3">OG-1</strain>
    </source>
</reference>
<evidence type="ECO:0000313" key="2">
    <source>
        <dbReference type="EMBL" id="AMQ18149.1"/>
    </source>
</evidence>
<dbReference type="RefSeq" id="WP_062387643.1">
    <property type="nucleotide sequence ID" value="NZ_CP014750.1"/>
</dbReference>
<dbReference type="Gene3D" id="1.20.120.460">
    <property type="entry name" value="protein pf1176 like"/>
    <property type="match status" value="1"/>
</dbReference>
<keyword evidence="3" id="KW-1185">Reference proteome</keyword>
<feature type="domain" description="DUF3216" evidence="1">
    <location>
        <begin position="7"/>
        <end position="97"/>
    </location>
</feature>
<dbReference type="OrthoDB" id="101602at2157"/>
<keyword evidence="2" id="KW-0489">Methyltransferase</keyword>
<dbReference type="GeneID" id="27139415"/>
<dbReference type="AlphaFoldDB" id="A0A142CTP7"/>
<dbReference type="InterPro" id="IPR023108">
    <property type="entry name" value="DUF3216"/>
</dbReference>
<dbReference type="EMBL" id="CP014750">
    <property type="protein sequence ID" value="AMQ18149.1"/>
    <property type="molecule type" value="Genomic_DNA"/>
</dbReference>
<evidence type="ECO:0000259" key="1">
    <source>
        <dbReference type="Pfam" id="PF11505"/>
    </source>
</evidence>
<dbReference type="Proteomes" id="UP000073604">
    <property type="component" value="Chromosome"/>
</dbReference>